<dbReference type="Pfam" id="PF08734">
    <property type="entry name" value="GYD"/>
    <property type="match status" value="1"/>
</dbReference>
<protein>
    <submittedName>
        <fullName evidence="1">Uncharacterized protein, contains GYD domain</fullName>
    </submittedName>
</protein>
<dbReference type="AlphaFoldDB" id="A0A1I7B0A1"/>
<dbReference type="InterPro" id="IPR014845">
    <property type="entry name" value="GYD/TTHA1554"/>
</dbReference>
<organism evidence="1 2">
    <name type="scientific">Geodermatophilus amargosae</name>
    <dbReference type="NCBI Taxonomy" id="1296565"/>
    <lineage>
        <taxon>Bacteria</taxon>
        <taxon>Bacillati</taxon>
        <taxon>Actinomycetota</taxon>
        <taxon>Actinomycetes</taxon>
        <taxon>Geodermatophilales</taxon>
        <taxon>Geodermatophilaceae</taxon>
        <taxon>Geodermatophilus</taxon>
    </lineage>
</organism>
<gene>
    <name evidence="1" type="ORF">SAMN05660657_03199</name>
</gene>
<keyword evidence="2" id="KW-1185">Reference proteome</keyword>
<evidence type="ECO:0000313" key="2">
    <source>
        <dbReference type="Proteomes" id="UP000199546"/>
    </source>
</evidence>
<proteinExistence type="predicted"/>
<accession>A0A1I7B0A1</accession>
<sequence length="110" mass="11738">MPRFVVFFSYTAEAWSRMIDQPGDRTAAVRAAAEAAGGRLEALYWMLGGHDGLVVFEAPDAEAAAAVSVSSFSSGALGHLETHQLLDQDQLLTILGKAREVRGAYRSPGT</sequence>
<name>A0A1I7B0A1_9ACTN</name>
<dbReference type="EMBL" id="FPBA01000011">
    <property type="protein sequence ID" value="SFT80568.1"/>
    <property type="molecule type" value="Genomic_DNA"/>
</dbReference>
<evidence type="ECO:0000313" key="1">
    <source>
        <dbReference type="EMBL" id="SFT80568.1"/>
    </source>
</evidence>
<dbReference type="RefSeq" id="WP_093580667.1">
    <property type="nucleotide sequence ID" value="NZ_FPBA01000011.1"/>
</dbReference>
<reference evidence="2" key="1">
    <citation type="submission" date="2016-10" db="EMBL/GenBank/DDBJ databases">
        <authorList>
            <person name="Varghese N."/>
            <person name="Submissions S."/>
        </authorList>
    </citation>
    <scope>NUCLEOTIDE SEQUENCE [LARGE SCALE GENOMIC DNA]</scope>
    <source>
        <strain evidence="2">DSM 46136</strain>
    </source>
</reference>
<dbReference type="Proteomes" id="UP000199546">
    <property type="component" value="Unassembled WGS sequence"/>
</dbReference>